<dbReference type="PROSITE" id="PS00022">
    <property type="entry name" value="EGF_1"/>
    <property type="match status" value="4"/>
</dbReference>
<keyword evidence="6" id="KW-0732">Signal</keyword>
<evidence type="ECO:0000256" key="1">
    <source>
        <dbReference type="ARBA" id="ARBA00022536"/>
    </source>
</evidence>
<dbReference type="OrthoDB" id="5790562at2759"/>
<accession>A0A9P1ITL2</accession>
<dbReference type="InterPro" id="IPR006626">
    <property type="entry name" value="PbH1"/>
</dbReference>
<dbReference type="SMART" id="SM00710">
    <property type="entry name" value="PbH1"/>
    <property type="match status" value="13"/>
</dbReference>
<dbReference type="SMART" id="SM00181">
    <property type="entry name" value="EGF"/>
    <property type="match status" value="6"/>
</dbReference>
<feature type="compositionally biased region" description="Low complexity" evidence="5">
    <location>
        <begin position="2821"/>
        <end position="2841"/>
    </location>
</feature>
<feature type="chain" id="PRO_5040455618" description="EGF-like domain-containing protein" evidence="6">
    <location>
        <begin position="21"/>
        <end position="2957"/>
    </location>
</feature>
<protein>
    <recommendedName>
        <fullName evidence="7">EGF-like domain-containing protein</fullName>
    </recommendedName>
</protein>
<feature type="disulfide bond" evidence="4">
    <location>
        <begin position="1062"/>
        <end position="1071"/>
    </location>
</feature>
<feature type="region of interest" description="Disordered" evidence="5">
    <location>
        <begin position="2788"/>
        <end position="2850"/>
    </location>
</feature>
<dbReference type="PANTHER" id="PTHR11219:SF70">
    <property type="entry name" value="EGF-LIKE DOMAIN-CONTAINING PROTEIN"/>
    <property type="match status" value="1"/>
</dbReference>
<dbReference type="GO" id="GO:0005509">
    <property type="term" value="F:calcium ion binding"/>
    <property type="evidence" value="ECO:0007669"/>
    <property type="project" value="InterPro"/>
</dbReference>
<reference evidence="8" key="1">
    <citation type="submission" date="2022-11" db="EMBL/GenBank/DDBJ databases">
        <authorList>
            <person name="Kikuchi T."/>
        </authorList>
    </citation>
    <scope>NUCLEOTIDE SEQUENCE</scope>
    <source>
        <strain evidence="8">PS1010</strain>
    </source>
</reference>
<dbReference type="InterPro" id="IPR000742">
    <property type="entry name" value="EGF"/>
</dbReference>
<dbReference type="GO" id="GO:0008045">
    <property type="term" value="P:motor neuron axon guidance"/>
    <property type="evidence" value="ECO:0007669"/>
    <property type="project" value="TreeGrafter"/>
</dbReference>
<dbReference type="CDD" id="cd11304">
    <property type="entry name" value="Cadherin_repeat"/>
    <property type="match status" value="1"/>
</dbReference>
<dbReference type="Gene3D" id="2.60.40.10">
    <property type="entry name" value="Immunoglobulins"/>
    <property type="match status" value="1"/>
</dbReference>
<comment type="caution">
    <text evidence="4">Lacks conserved residue(s) required for the propagation of feature annotation.</text>
</comment>
<feature type="compositionally biased region" description="Polar residues" evidence="5">
    <location>
        <begin position="2788"/>
        <end position="2798"/>
    </location>
</feature>
<evidence type="ECO:0000256" key="2">
    <source>
        <dbReference type="ARBA" id="ARBA00022737"/>
    </source>
</evidence>
<comment type="caution">
    <text evidence="8">The sequence shown here is derived from an EMBL/GenBank/DDBJ whole genome shotgun (WGS) entry which is preliminary data.</text>
</comment>
<dbReference type="Gene3D" id="2.60.40.60">
    <property type="entry name" value="Cadherins"/>
    <property type="match status" value="1"/>
</dbReference>
<keyword evidence="9" id="KW-1185">Reference proteome</keyword>
<feature type="region of interest" description="Disordered" evidence="5">
    <location>
        <begin position="2871"/>
        <end position="2896"/>
    </location>
</feature>
<dbReference type="InterPro" id="IPR015919">
    <property type="entry name" value="Cadherin-like_sf"/>
</dbReference>
<feature type="signal peptide" evidence="6">
    <location>
        <begin position="1"/>
        <end position="20"/>
    </location>
</feature>
<evidence type="ECO:0000259" key="7">
    <source>
        <dbReference type="PROSITE" id="PS50026"/>
    </source>
</evidence>
<evidence type="ECO:0000256" key="3">
    <source>
        <dbReference type="ARBA" id="ARBA00023157"/>
    </source>
</evidence>
<keyword evidence="2" id="KW-0677">Repeat</keyword>
<dbReference type="SUPFAM" id="SSF81296">
    <property type="entry name" value="E set domains"/>
    <property type="match status" value="1"/>
</dbReference>
<dbReference type="CDD" id="cd00054">
    <property type="entry name" value="EGF_CA"/>
    <property type="match status" value="1"/>
</dbReference>
<dbReference type="InterPro" id="IPR012334">
    <property type="entry name" value="Pectin_lyas_fold"/>
</dbReference>
<dbReference type="InterPro" id="IPR011050">
    <property type="entry name" value="Pectin_lyase_fold/virulence"/>
</dbReference>
<gene>
    <name evidence="8" type="ORF">CAMP_LOCUS13642</name>
</gene>
<dbReference type="Gene3D" id="2.160.20.10">
    <property type="entry name" value="Single-stranded right-handed beta-helix, Pectin lyase-like"/>
    <property type="match status" value="2"/>
</dbReference>
<dbReference type="SUPFAM" id="SSF49313">
    <property type="entry name" value="Cadherin-like"/>
    <property type="match status" value="1"/>
</dbReference>
<feature type="domain" description="EGF-like" evidence="7">
    <location>
        <begin position="1039"/>
        <end position="1072"/>
    </location>
</feature>
<dbReference type="InterPro" id="IPR039448">
    <property type="entry name" value="Beta_helix"/>
</dbReference>
<proteinExistence type="predicted"/>
<sequence length="2957" mass="327611">MKSVIFVLLAFLLNFSVSLFLRVETGHQNIAIDGRDTYYGHFTKIYFHNLTCINSIDINCLKELTGAEEIDLLYSECQRGASWKVAHYTNSKQHFRIKEPIQAFSLLISSRIDLSIIDVQVQSCKHHFKTTTKPSECDRTHRHSNRNKQEVIKAHDNNLEFHKRSKRSSESHQISGNLTIEQNIIVEKGELLTIVSGAKLKFSKGVGIIVKGRLHINGTTYNPVHFESINNNEKWNGIYFENGESGSVISNILISGSETGIKVEKGFAPYMDHIIVQKNNYGIQMKDLTTPSYLHKITSIKNEKTGIEYVGKGILSIDNCVTASNGGLGIFAKTSSKITIRKSTSYSNNGTGIYIGTRQATIEDSVLNSNSHFGLHSEISENLDISNVNISAHFLNFAIDCYLTENAQINIFQSHFFDNKIGSIRLSGNYNQPSVKIRDSKFIRNSGAQIIWNDLENGKIEVEHSEFLSNSGKENSTLLFRNITDGKVIIDSCEFAQNKYPEIIRLQDLAIKGSEIQISNSKFFKNVANSIIFTNSPSAEISNTNQFENPKTDCDLTFTLPRIMKSSDENLRLCSGEYHSIQSDQPKHSENDQNKNEEYIKFTINQDGIIKSAQTPYLVEQEIYVDDKLIFEPGTILDFAPGIGITVHQTGQFIINGTSDKPVVLRGRNGNIWRGIVAKPDSKLDLNNMILEDPSIGLWIDSKNVKINGGRINHPIVHGIEITYNSNENIDLGGIEIESSSESAIGIDERRNDLSISNARIKNGQGSGIDFVTPTQNIEIRDVNIINMGSYGIHISEFPSTPLHSVLMSNVSILEQKRGSAGILISGGWLKNVSIHNSKFSGNSVPSLIIAIECNDDSEKLIRIENSSFYKNQDIVQHVQLGECVNVQMERNNYESNNLDGIGSTVVITTGIDSHSTDSVVEISKNNFTSNSGIYSLTLGKGTIMYVTDNEFMNNSNSGAVIKVEGQDVKLVTNTFNNPKTQYTINYNEETPLEVGYNNWKQTENIIDLIDAPKQSIRISETMQQNQTQLQIDSPPYSANEGCAHLKYCSHRGTCRDSICICPHGFTGFDCSISVVCNCSGNGLCDLFNNCICNGGWSGNNCEIPKCYKDCNGKGKCVGPNQCECNKGWIGESCTTTTCIDSKCLNGHCSDGLCKCENGWKGSRCQVPICNECSLNGQCTKPDNCECFDGFYGNSCIQKEEECDFDCDNGICNENTKTCSCHGNWSGGACDICKTKDCDQASTVSFIQPSTAHLEDTNTVVTVFGTDFNKTPNNSYICTFGRTTVLGVRITSGILRCPVPANMTLGRHLFTVSKPNSFETISHSPIHFTIFDGCDPSICQGSCSGPLCICPQGKTGILCDVIELIPTIDQKFLQHQKVNEAFEGTPYVVMLPTLSSSVLRVNSTIPGLNFISSKGILAWPEPIGSLDPYSVTVTAFSPAGESNISWNVTVRPEYSAKINNIEVKNGVAIINGTIMPPNSVKRKVPIVIRVLCNGIVDEILSESEISGNIEYSYIPMAPGTCSVSIFHPADLKNSQNPTQFTIPEFNMKVNGHSDDSSLQIQVVSNSSNCKTRLIKPFGKSIESFESGSEVILKYDQEWQDEVFAWVKCGDSPIEIVHAPANEIVTVSPNYISTSDPANQQFELEIKGNPNAEIKGPIREKNREQINNDITRVTIELTQTNGLIEIGESNITIVSQSPDYSLFKICARDEWDGQEHALSTIEVATITISNPQKGVLISKPNIRLNVQWAEFTIIPGIYSLQIQSESHYPFEQIINLDTNNSTFCVDLRSSKMKSFPSLQQNGRNILSIKNFGEDSLPYLKFSPSLVTIPGQKILVTPKGNFDGTIGLWNQKIDPVFEILPNRRSVMLNQSFWITVIWDLNQISEDYCDVNQIEIPFVFLPKNGDLAIRLSSPILVEIKPTAKRICDSNNQEIEIAMLTKVKCNCGDGIRSKCRNIYRPANACDNSWLKISDDTVSLEVLISFLSMLFECTEVSVNFHEIRQSLECVASIENNCPIGNRVKRNFQMDSPVNIVNHLASVKMDLGKVLPILNALDVQTIRISTVFIDFIDQLEKVFPSEYYHNLNRNQVDQFIKAISDDSESSNYISEKEFDVGSKDLMNLWNNTVRNWKSGKESILNNEISYLEAKKLVQTSDKLKSITRQNGATNPFEMLNGYMGRMLETSGDEQKECASGLVSFEKTEIEEGGNVRVRVFVENLSNSTLTNIGVKLSFEGDSENIRFELGPSWSSGIQSLNGMGNLGSTGNFEIHWTRYPIITLAFSNNGRQTQQKLASPEIRIIPKKTVKAINIIRDELSPPSLNFSLISSIINPGYSTLSNLQIIIDSIKMDENIKDLEVEDVRINGKPAKSSLRQRFDEMHSGTTKSIRIALKNMIPIKSANITCIENNKLLTMESIETYAIRASGPSDYGMLLAPPHQTVPLFFFQQSSAQINNVIKLEYLSSQQVKIADPDRTIYMAAFKNSESSSFNGALWATMPIPELPGEKNKLIRIIEHSSSRPRELQAVQWFSKENDVDMINWIDSGLSIPQKVKNEESDNSPEFDEVRYRIEVPIGSKNQEIGQIIANGDGLLEYSLFSPNNDERYSIDSKTGKIYQKSGSEPPSDIEYCLVLEAKDSKGRTSRVPVSINNGGMRNNCNLFSIDGLRPLIFSGIIENHTSSPIPIPTTSIFESTHSTFPDSTLESVTTIETTTEITDTSTEVMSSTTFETSVPTTENIPENVTNFEVSTLEYASTSETSTDSTPIEITTLEGVTDRTSSSGTDIPETTTDFLTTSNFESTQSTSGLPTTSETVETGTETTIDYSSTTMLPETSPTDSETSESPTTPYEVTGILPTDPTTQSTTELIYTVTSDSNLEPITQPIFTITPDPSPETLRTIKPDDSSMTTVSTTIETSTEDVSELTTTTTTKSIESTTLLPAIQQACELVAQSPIYKIVCDLSNISESTT</sequence>
<dbReference type="Gene3D" id="2.10.25.10">
    <property type="entry name" value="Laminin"/>
    <property type="match status" value="3"/>
</dbReference>
<evidence type="ECO:0000256" key="5">
    <source>
        <dbReference type="SAM" id="MobiDB-lite"/>
    </source>
</evidence>
<evidence type="ECO:0000256" key="6">
    <source>
        <dbReference type="SAM" id="SignalP"/>
    </source>
</evidence>
<dbReference type="PROSITE" id="PS50026">
    <property type="entry name" value="EGF_3"/>
    <property type="match status" value="1"/>
</dbReference>
<evidence type="ECO:0000313" key="9">
    <source>
        <dbReference type="Proteomes" id="UP001152747"/>
    </source>
</evidence>
<dbReference type="EMBL" id="CANHGI010000005">
    <property type="protein sequence ID" value="CAI5451005.1"/>
    <property type="molecule type" value="Genomic_DNA"/>
</dbReference>
<evidence type="ECO:0000313" key="8">
    <source>
        <dbReference type="EMBL" id="CAI5451005.1"/>
    </source>
</evidence>
<organism evidence="8 9">
    <name type="scientific">Caenorhabditis angaria</name>
    <dbReference type="NCBI Taxonomy" id="860376"/>
    <lineage>
        <taxon>Eukaryota</taxon>
        <taxon>Metazoa</taxon>
        <taxon>Ecdysozoa</taxon>
        <taxon>Nematoda</taxon>
        <taxon>Chromadorea</taxon>
        <taxon>Rhabditida</taxon>
        <taxon>Rhabditina</taxon>
        <taxon>Rhabditomorpha</taxon>
        <taxon>Rhabditoidea</taxon>
        <taxon>Rhabditidae</taxon>
        <taxon>Peloderinae</taxon>
        <taxon>Caenorhabditis</taxon>
    </lineage>
</organism>
<name>A0A9P1ITL2_9PELO</name>
<dbReference type="GO" id="GO:0016020">
    <property type="term" value="C:membrane"/>
    <property type="evidence" value="ECO:0007669"/>
    <property type="project" value="InterPro"/>
</dbReference>
<evidence type="ECO:0000256" key="4">
    <source>
        <dbReference type="PROSITE-ProRule" id="PRU00076"/>
    </source>
</evidence>
<keyword evidence="3 4" id="KW-1015">Disulfide bond</keyword>
<dbReference type="InterPro" id="IPR014756">
    <property type="entry name" value="Ig_E-set"/>
</dbReference>
<feature type="compositionally biased region" description="Low complexity" evidence="5">
    <location>
        <begin position="2799"/>
        <end position="2811"/>
    </location>
</feature>
<dbReference type="SUPFAM" id="SSF51126">
    <property type="entry name" value="Pectin lyase-like"/>
    <property type="match status" value="2"/>
</dbReference>
<dbReference type="InterPro" id="IPR051216">
    <property type="entry name" value="Teneurin"/>
</dbReference>
<dbReference type="Pfam" id="PF25024">
    <property type="entry name" value="EGF_TEN"/>
    <property type="match status" value="1"/>
</dbReference>
<dbReference type="Proteomes" id="UP001152747">
    <property type="component" value="Unassembled WGS sequence"/>
</dbReference>
<dbReference type="InterPro" id="IPR013783">
    <property type="entry name" value="Ig-like_fold"/>
</dbReference>
<dbReference type="PANTHER" id="PTHR11219">
    <property type="entry name" value="TENEURIN AND N-ACETYLGLUCOSAMINE-1-PHOSPHODIESTER ALPHA-N-ACETYLGLUCOSAMINIDASE"/>
    <property type="match status" value="1"/>
</dbReference>
<dbReference type="Pfam" id="PF13229">
    <property type="entry name" value="Beta_helix"/>
    <property type="match status" value="2"/>
</dbReference>
<keyword evidence="1 4" id="KW-0245">EGF-like domain</keyword>
<dbReference type="PROSITE" id="PS01186">
    <property type="entry name" value="EGF_2"/>
    <property type="match status" value="3"/>
</dbReference>